<organism evidence="2 3">
    <name type="scientific">Quillaja saponaria</name>
    <name type="common">Soap bark tree</name>
    <dbReference type="NCBI Taxonomy" id="32244"/>
    <lineage>
        <taxon>Eukaryota</taxon>
        <taxon>Viridiplantae</taxon>
        <taxon>Streptophyta</taxon>
        <taxon>Embryophyta</taxon>
        <taxon>Tracheophyta</taxon>
        <taxon>Spermatophyta</taxon>
        <taxon>Magnoliopsida</taxon>
        <taxon>eudicotyledons</taxon>
        <taxon>Gunneridae</taxon>
        <taxon>Pentapetalae</taxon>
        <taxon>rosids</taxon>
        <taxon>fabids</taxon>
        <taxon>Fabales</taxon>
        <taxon>Quillajaceae</taxon>
        <taxon>Quillaja</taxon>
    </lineage>
</organism>
<keyword evidence="3" id="KW-1185">Reference proteome</keyword>
<dbReference type="KEGG" id="qsa:O6P43_006160"/>
<evidence type="ECO:0000313" key="2">
    <source>
        <dbReference type="EMBL" id="KAJ7976370.1"/>
    </source>
</evidence>
<feature type="compositionally biased region" description="Low complexity" evidence="1">
    <location>
        <begin position="226"/>
        <end position="235"/>
    </location>
</feature>
<feature type="region of interest" description="Disordered" evidence="1">
    <location>
        <begin position="92"/>
        <end position="125"/>
    </location>
</feature>
<evidence type="ECO:0000313" key="3">
    <source>
        <dbReference type="Proteomes" id="UP001163823"/>
    </source>
</evidence>
<dbReference type="AlphaFoldDB" id="A0AAD7Q7M1"/>
<protein>
    <submittedName>
        <fullName evidence="2">ARM repeat superfamily protein</fullName>
    </submittedName>
</protein>
<sequence length="341" mass="37818">MQDCLFNLDCRILNAGLVEGNSQKRLSAIQMVNFLMKSLDRRSIFSELELIIVEMEKCQSDKIAFVKGAAFEALQTAKRISIEKASKFEKSPASVTGSNFTRRDYNGTRNLSSDGDQSPTSISPESRILDFFPGYESLVESPVSMRHVSQNSGYDRRSVNRKLWSCKNGGVDVSLKDGLFSDVAEGNAISNSLSECSMLHEFSNNRGDSTEEFAGFLHRDPRNGLSRSTTTSPMRSRSRVNVDNIMIFKTPRKLIHSLQDLTEVNSDCSEKKPRRFRSLSSSNIEWSPASKYDQNGFSHGVSCDCKENESLYAGGEQFQGGPESVSSTDDVPADARSSDTS</sequence>
<gene>
    <name evidence="2" type="ORF">O6P43_006160</name>
</gene>
<feature type="region of interest" description="Disordered" evidence="1">
    <location>
        <begin position="313"/>
        <end position="341"/>
    </location>
</feature>
<proteinExistence type="predicted"/>
<dbReference type="EMBL" id="JARAOO010000003">
    <property type="protein sequence ID" value="KAJ7976370.1"/>
    <property type="molecule type" value="Genomic_DNA"/>
</dbReference>
<reference evidence="2" key="1">
    <citation type="journal article" date="2023" name="Science">
        <title>Elucidation of the pathway for biosynthesis of saponin adjuvants from the soapbark tree.</title>
        <authorList>
            <person name="Reed J."/>
            <person name="Orme A."/>
            <person name="El-Demerdash A."/>
            <person name="Owen C."/>
            <person name="Martin L.B.B."/>
            <person name="Misra R.C."/>
            <person name="Kikuchi S."/>
            <person name="Rejzek M."/>
            <person name="Martin A.C."/>
            <person name="Harkess A."/>
            <person name="Leebens-Mack J."/>
            <person name="Louveau T."/>
            <person name="Stephenson M.J."/>
            <person name="Osbourn A."/>
        </authorList>
    </citation>
    <scope>NUCLEOTIDE SEQUENCE</scope>
    <source>
        <strain evidence="2">S10</strain>
    </source>
</reference>
<feature type="compositionally biased region" description="Polar residues" evidence="1">
    <location>
        <begin position="107"/>
        <end position="124"/>
    </location>
</feature>
<accession>A0AAD7Q7M1</accession>
<evidence type="ECO:0000256" key="1">
    <source>
        <dbReference type="SAM" id="MobiDB-lite"/>
    </source>
</evidence>
<comment type="caution">
    <text evidence="2">The sequence shown here is derived from an EMBL/GenBank/DDBJ whole genome shotgun (WGS) entry which is preliminary data.</text>
</comment>
<name>A0AAD7Q7M1_QUISA</name>
<feature type="region of interest" description="Disordered" evidence="1">
    <location>
        <begin position="218"/>
        <end position="237"/>
    </location>
</feature>
<dbReference type="Proteomes" id="UP001163823">
    <property type="component" value="Chromosome 3"/>
</dbReference>